<dbReference type="GO" id="GO:0008320">
    <property type="term" value="F:protein transmembrane transporter activity"/>
    <property type="evidence" value="ECO:0007669"/>
    <property type="project" value="TreeGrafter"/>
</dbReference>
<evidence type="ECO:0000313" key="4">
    <source>
        <dbReference type="Proteomes" id="UP000366945"/>
    </source>
</evidence>
<dbReference type="Pfam" id="PF03865">
    <property type="entry name" value="ShlB"/>
    <property type="match status" value="1"/>
</dbReference>
<feature type="region of interest" description="Disordered" evidence="1">
    <location>
        <begin position="220"/>
        <end position="240"/>
    </location>
</feature>
<feature type="domain" description="Haemolysin activator HlyB C-terminal" evidence="2">
    <location>
        <begin position="290"/>
        <end position="485"/>
    </location>
</feature>
<evidence type="ECO:0000256" key="1">
    <source>
        <dbReference type="SAM" id="MobiDB-lite"/>
    </source>
</evidence>
<accession>A0A5E4U3G7</accession>
<feature type="compositionally biased region" description="Pro residues" evidence="1">
    <location>
        <begin position="81"/>
        <end position="90"/>
    </location>
</feature>
<feature type="compositionally biased region" description="Pro residues" evidence="1">
    <location>
        <begin position="222"/>
        <end position="237"/>
    </location>
</feature>
<evidence type="ECO:0000313" key="3">
    <source>
        <dbReference type="EMBL" id="VVD94022.1"/>
    </source>
</evidence>
<feature type="region of interest" description="Disordered" evidence="1">
    <location>
        <begin position="81"/>
        <end position="100"/>
    </location>
</feature>
<name>A0A5E4U3G7_9BURK</name>
<feature type="region of interest" description="Disordered" evidence="1">
    <location>
        <begin position="170"/>
        <end position="197"/>
    </location>
</feature>
<dbReference type="GO" id="GO:0046819">
    <property type="term" value="P:protein secretion by the type V secretion system"/>
    <property type="evidence" value="ECO:0007669"/>
    <property type="project" value="TreeGrafter"/>
</dbReference>
<dbReference type="InterPro" id="IPR005565">
    <property type="entry name" value="Hemolysn_activator_HlyB_C"/>
</dbReference>
<dbReference type="PANTHER" id="PTHR34597:SF3">
    <property type="entry name" value="OUTER MEMBRANE TRANSPORTER CDIB"/>
    <property type="match status" value="1"/>
</dbReference>
<dbReference type="GO" id="GO:0098046">
    <property type="term" value="C:type V protein secretion system complex"/>
    <property type="evidence" value="ECO:0007669"/>
    <property type="project" value="TreeGrafter"/>
</dbReference>
<keyword evidence="4" id="KW-1185">Reference proteome</keyword>
<dbReference type="InterPro" id="IPR051544">
    <property type="entry name" value="TPS_OM_transporter"/>
</dbReference>
<sequence>MSFAAHEARESTRAWGWVFGCRMSVKSVVRSGLTMVACLNAVTSPGAHAQSLFSDPNPPCFTEQNALSYGLWDRGLAPQYFVPPPEPAPQPQAQDPGISADPIALFAGDDPNAVAAAVDREAAARAASAAQAAEAAGPAGVASAAVAAAAEGAASAAVAAGTDGVASAAVASSEAPDGQAQADATPPPPPSPPLPAADFAVAPELSADGTAILAKALLAPGEVPPEPPAPPPAPDVEPPNAFLAKASCLRGQPRRESYADRNIRMLMRRGLVVRNENLPLIASRSKTPGEGAVGLQVLNEQPYQFNLGMNNSGMTTTGKMQGTANLLMNNPLGMYGKFNTTVSQDLQNARRDATNRDVTANYSVPLDADWTVGLTGKTNAATDQIATGTTQTQTLQWRVRRAFDVTSNGSTGIELRYNRSRTEDPNAIHTYDSYAEVGLNHTHYLGTSKLDLSVMQRLNAPWMPSSSGPPGWSYRFQSIDAKLTVPF</sequence>
<dbReference type="Gene3D" id="2.40.160.50">
    <property type="entry name" value="membrane protein fhac: a member of the omp85/tpsb transporter family"/>
    <property type="match status" value="1"/>
</dbReference>
<protein>
    <submittedName>
        <fullName evidence="3">Activation/secretion protein</fullName>
    </submittedName>
</protein>
<dbReference type="PANTHER" id="PTHR34597">
    <property type="entry name" value="SLR1661 PROTEIN"/>
    <property type="match status" value="1"/>
</dbReference>
<reference evidence="3 4" key="1">
    <citation type="submission" date="2019-08" db="EMBL/GenBank/DDBJ databases">
        <authorList>
            <person name="Peeters C."/>
        </authorList>
    </citation>
    <scope>NUCLEOTIDE SEQUENCE [LARGE SCALE GENOMIC DNA]</scope>
    <source>
        <strain evidence="3 4">LMG 31114</strain>
    </source>
</reference>
<gene>
    <name evidence="3" type="ORF">PPN31114_01812</name>
</gene>
<dbReference type="EMBL" id="CABPSK010000001">
    <property type="protein sequence ID" value="VVD94022.1"/>
    <property type="molecule type" value="Genomic_DNA"/>
</dbReference>
<proteinExistence type="predicted"/>
<feature type="compositionally biased region" description="Low complexity" evidence="1">
    <location>
        <begin position="170"/>
        <end position="184"/>
    </location>
</feature>
<dbReference type="Proteomes" id="UP000366945">
    <property type="component" value="Unassembled WGS sequence"/>
</dbReference>
<dbReference type="AlphaFoldDB" id="A0A5E4U3G7"/>
<feature type="compositionally biased region" description="Pro residues" evidence="1">
    <location>
        <begin position="185"/>
        <end position="195"/>
    </location>
</feature>
<organism evidence="3 4">
    <name type="scientific">Pandoraea pneumonica</name>
    <dbReference type="NCBI Taxonomy" id="2508299"/>
    <lineage>
        <taxon>Bacteria</taxon>
        <taxon>Pseudomonadati</taxon>
        <taxon>Pseudomonadota</taxon>
        <taxon>Betaproteobacteria</taxon>
        <taxon>Burkholderiales</taxon>
        <taxon>Burkholderiaceae</taxon>
        <taxon>Pandoraea</taxon>
    </lineage>
</organism>
<evidence type="ECO:0000259" key="2">
    <source>
        <dbReference type="Pfam" id="PF03865"/>
    </source>
</evidence>